<comment type="caution">
    <text evidence="8">The sequence shown here is derived from an EMBL/GenBank/DDBJ whole genome shotgun (WGS) entry which is preliminary data.</text>
</comment>
<comment type="similarity">
    <text evidence="5">Belongs to the RimM family.</text>
</comment>
<dbReference type="Pfam" id="PF24986">
    <property type="entry name" value="PRC_RimM"/>
    <property type="match status" value="1"/>
</dbReference>
<dbReference type="SUPFAM" id="SSF50447">
    <property type="entry name" value="Translation proteins"/>
    <property type="match status" value="1"/>
</dbReference>
<dbReference type="GO" id="GO:0043022">
    <property type="term" value="F:ribosome binding"/>
    <property type="evidence" value="ECO:0007669"/>
    <property type="project" value="InterPro"/>
</dbReference>
<evidence type="ECO:0000259" key="6">
    <source>
        <dbReference type="Pfam" id="PF01782"/>
    </source>
</evidence>
<dbReference type="GO" id="GO:0006364">
    <property type="term" value="P:rRNA processing"/>
    <property type="evidence" value="ECO:0007669"/>
    <property type="project" value="UniProtKB-UniRule"/>
</dbReference>
<keyword evidence="3 5" id="KW-0698">rRNA processing</keyword>
<dbReference type="GO" id="GO:0042274">
    <property type="term" value="P:ribosomal small subunit biogenesis"/>
    <property type="evidence" value="ECO:0007669"/>
    <property type="project" value="UniProtKB-UniRule"/>
</dbReference>
<dbReference type="Pfam" id="PF01782">
    <property type="entry name" value="RimM"/>
    <property type="match status" value="1"/>
</dbReference>
<dbReference type="InterPro" id="IPR009000">
    <property type="entry name" value="Transl_B-barrel_sf"/>
</dbReference>
<protein>
    <recommendedName>
        <fullName evidence="5">Ribosome maturation factor RimM</fullName>
    </recommendedName>
</protein>
<dbReference type="NCBIfam" id="TIGR02273">
    <property type="entry name" value="16S_RimM"/>
    <property type="match status" value="1"/>
</dbReference>
<evidence type="ECO:0000259" key="7">
    <source>
        <dbReference type="Pfam" id="PF24986"/>
    </source>
</evidence>
<dbReference type="AlphaFoldDB" id="A0A6M2BNX7"/>
<dbReference type="PANTHER" id="PTHR33692:SF1">
    <property type="entry name" value="RIBOSOME MATURATION FACTOR RIMM"/>
    <property type="match status" value="1"/>
</dbReference>
<keyword evidence="4 5" id="KW-0143">Chaperone</keyword>
<dbReference type="PANTHER" id="PTHR33692">
    <property type="entry name" value="RIBOSOME MATURATION FACTOR RIMM"/>
    <property type="match status" value="1"/>
</dbReference>
<feature type="domain" description="Ribosome maturation factor RimM PRC barrel" evidence="7">
    <location>
        <begin position="104"/>
        <end position="172"/>
    </location>
</feature>
<comment type="subcellular location">
    <subcellularLocation>
        <location evidence="5">Cytoplasm</location>
    </subcellularLocation>
</comment>
<comment type="subunit">
    <text evidence="5">Binds ribosomal protein uS19.</text>
</comment>
<evidence type="ECO:0000256" key="3">
    <source>
        <dbReference type="ARBA" id="ARBA00022552"/>
    </source>
</evidence>
<comment type="domain">
    <text evidence="5">The PRC barrel domain binds ribosomal protein uS19.</text>
</comment>
<evidence type="ECO:0000256" key="2">
    <source>
        <dbReference type="ARBA" id="ARBA00022517"/>
    </source>
</evidence>
<keyword evidence="9" id="KW-1185">Reference proteome</keyword>
<evidence type="ECO:0000313" key="9">
    <source>
        <dbReference type="Proteomes" id="UP000472676"/>
    </source>
</evidence>
<proteinExistence type="inferred from homology"/>
<keyword evidence="1 5" id="KW-0963">Cytoplasm</keyword>
<evidence type="ECO:0000256" key="1">
    <source>
        <dbReference type="ARBA" id="ARBA00022490"/>
    </source>
</evidence>
<dbReference type="Proteomes" id="UP000472676">
    <property type="component" value="Unassembled WGS sequence"/>
</dbReference>
<dbReference type="RefSeq" id="WP_166251562.1">
    <property type="nucleotide sequence ID" value="NZ_JAAMOW010000001.1"/>
</dbReference>
<dbReference type="Gene3D" id="2.40.30.60">
    <property type="entry name" value="RimM"/>
    <property type="match status" value="1"/>
</dbReference>
<name>A0A6M2BNX7_9GAMM</name>
<dbReference type="InterPro" id="IPR002676">
    <property type="entry name" value="RimM_N"/>
</dbReference>
<dbReference type="GO" id="GO:0005737">
    <property type="term" value="C:cytoplasm"/>
    <property type="evidence" value="ECO:0007669"/>
    <property type="project" value="UniProtKB-SubCell"/>
</dbReference>
<feature type="domain" description="RimM N-terminal" evidence="6">
    <location>
        <begin position="8"/>
        <end position="92"/>
    </location>
</feature>
<evidence type="ECO:0000256" key="5">
    <source>
        <dbReference type="HAMAP-Rule" id="MF_00014"/>
    </source>
</evidence>
<evidence type="ECO:0000256" key="4">
    <source>
        <dbReference type="ARBA" id="ARBA00023186"/>
    </source>
</evidence>
<accession>A0A6M2BNX7</accession>
<reference evidence="8 9" key="1">
    <citation type="journal article" date="2014" name="Int. J. Syst. Evol. Microbiol.">
        <title>Solimonas terrae sp. nov., isolated from soil.</title>
        <authorList>
            <person name="Kim S.J."/>
            <person name="Moon J.Y."/>
            <person name="Weon H.Y."/>
            <person name="Ahn J.H."/>
            <person name="Chen W.M."/>
            <person name="Kwon S.W."/>
        </authorList>
    </citation>
    <scope>NUCLEOTIDE SEQUENCE [LARGE SCALE GENOMIC DNA]</scope>
    <source>
        <strain evidence="8 9">KIS83-12</strain>
    </source>
</reference>
<dbReference type="InterPro" id="IPR011033">
    <property type="entry name" value="PRC_barrel-like_sf"/>
</dbReference>
<dbReference type="InterPro" id="IPR036976">
    <property type="entry name" value="RimM_N_sf"/>
</dbReference>
<dbReference type="GO" id="GO:0005840">
    <property type="term" value="C:ribosome"/>
    <property type="evidence" value="ECO:0007669"/>
    <property type="project" value="InterPro"/>
</dbReference>
<organism evidence="8 9">
    <name type="scientific">Solimonas terrae</name>
    <dbReference type="NCBI Taxonomy" id="1396819"/>
    <lineage>
        <taxon>Bacteria</taxon>
        <taxon>Pseudomonadati</taxon>
        <taxon>Pseudomonadota</taxon>
        <taxon>Gammaproteobacteria</taxon>
        <taxon>Nevskiales</taxon>
        <taxon>Nevskiaceae</taxon>
        <taxon>Solimonas</taxon>
    </lineage>
</organism>
<dbReference type="HAMAP" id="MF_00014">
    <property type="entry name" value="Ribosome_mat_RimM"/>
    <property type="match status" value="1"/>
</dbReference>
<gene>
    <name evidence="5 8" type="primary">rimM</name>
    <name evidence="8" type="ORF">G7Y85_03255</name>
</gene>
<keyword evidence="2 5" id="KW-0690">Ribosome biogenesis</keyword>
<dbReference type="Gene3D" id="2.30.30.240">
    <property type="entry name" value="PRC-barrel domain"/>
    <property type="match status" value="1"/>
</dbReference>
<dbReference type="InterPro" id="IPR056792">
    <property type="entry name" value="PRC_RimM"/>
</dbReference>
<sequence length="172" mass="18874">MTSRRVTLGRVSGVFGIKGWIRVHSYTRPPENILNYRRWWLHHGGGFEAKVLASQVQNRSLVVQLSDAAGLAIEDREVAAGLVGAEIAVDRDALPKLGDGEYYWIDLIGLRVESLEGAALGTVTDVTSNGAQDVLVLGAGEVERMIPVVRPQIVREIDMAAGRIVCDWQPDW</sequence>
<dbReference type="SUPFAM" id="SSF50346">
    <property type="entry name" value="PRC-barrel domain"/>
    <property type="match status" value="1"/>
</dbReference>
<comment type="function">
    <text evidence="5">An accessory protein needed during the final step in the assembly of 30S ribosomal subunit, possibly for assembly of the head region. Essential for efficient processing of 16S rRNA. May be needed both before and after RbfA during the maturation of 16S rRNA. It has affinity for free ribosomal 30S subunits but not for 70S ribosomes.</text>
</comment>
<evidence type="ECO:0000313" key="8">
    <source>
        <dbReference type="EMBL" id="NGY03769.1"/>
    </source>
</evidence>
<dbReference type="InterPro" id="IPR011961">
    <property type="entry name" value="RimM"/>
</dbReference>
<dbReference type="EMBL" id="JAAMOW010000001">
    <property type="protein sequence ID" value="NGY03769.1"/>
    <property type="molecule type" value="Genomic_DNA"/>
</dbReference>